<accession>A0A554N843</accession>
<proteinExistence type="predicted"/>
<sequence length="143" mass="16767">MPYLRNTTLRALRSTRDCRLSARHLCTPGTHGRTPMEKISVSLRPNQLDRLETRIEETDADSRSAALRQLLDEYEDVTAECEELRTRCERLEREKRLVLEEREEKAELARYAGEQRTRQQRKDEAGLGTRAKWWLFGMSDSEA</sequence>
<dbReference type="Proteomes" id="UP000319894">
    <property type="component" value="Unassembled WGS sequence"/>
</dbReference>
<dbReference type="EMBL" id="QMDX01000007">
    <property type="protein sequence ID" value="TSD13565.1"/>
    <property type="molecule type" value="Genomic_DNA"/>
</dbReference>
<dbReference type="InterPro" id="IPR010985">
    <property type="entry name" value="Ribbon_hlx_hlx"/>
</dbReference>
<dbReference type="GO" id="GO:0006355">
    <property type="term" value="P:regulation of DNA-templated transcription"/>
    <property type="evidence" value="ECO:0007669"/>
    <property type="project" value="InterPro"/>
</dbReference>
<organism evidence="2 3">
    <name type="scientific">Haloglomus irregulare</name>
    <dbReference type="NCBI Taxonomy" id="2234134"/>
    <lineage>
        <taxon>Archaea</taxon>
        <taxon>Methanobacteriati</taxon>
        <taxon>Methanobacteriota</taxon>
        <taxon>Stenosarchaea group</taxon>
        <taxon>Halobacteria</taxon>
        <taxon>Halobacteriales</taxon>
        <taxon>Natronomonadaceae</taxon>
        <taxon>Haloglomus</taxon>
    </lineage>
</organism>
<name>A0A554N843_9EURY</name>
<evidence type="ECO:0000313" key="3">
    <source>
        <dbReference type="Proteomes" id="UP000319894"/>
    </source>
</evidence>
<keyword evidence="3" id="KW-1185">Reference proteome</keyword>
<feature type="coiled-coil region" evidence="1">
    <location>
        <begin position="67"/>
        <end position="108"/>
    </location>
</feature>
<evidence type="ECO:0000256" key="1">
    <source>
        <dbReference type="SAM" id="Coils"/>
    </source>
</evidence>
<gene>
    <name evidence="2" type="ORF">DP107_12175</name>
</gene>
<reference evidence="2 3" key="1">
    <citation type="submission" date="2018-06" db="EMBL/GenBank/DDBJ databases">
        <title>Natronomonas sp. F16-60 a new haloarchaeon isolated from a solar saltern of Isla Cristina, Huelva, Spain.</title>
        <authorList>
            <person name="Duran-Viseras A."/>
            <person name="Sanchez-Porro C."/>
            <person name="Ventosa A."/>
        </authorList>
    </citation>
    <scope>NUCLEOTIDE SEQUENCE [LARGE SCALE GENOMIC DNA]</scope>
    <source>
        <strain evidence="2 3">F16-60</strain>
    </source>
</reference>
<comment type="caution">
    <text evidence="2">The sequence shown here is derived from an EMBL/GenBank/DDBJ whole genome shotgun (WGS) entry which is preliminary data.</text>
</comment>
<dbReference type="AlphaFoldDB" id="A0A554N843"/>
<keyword evidence="1" id="KW-0175">Coiled coil</keyword>
<dbReference type="InParanoid" id="A0A554N843"/>
<protein>
    <submittedName>
        <fullName evidence="2">Uncharacterized protein</fullName>
    </submittedName>
</protein>
<dbReference type="SUPFAM" id="SSF47598">
    <property type="entry name" value="Ribbon-helix-helix"/>
    <property type="match status" value="1"/>
</dbReference>
<evidence type="ECO:0000313" key="2">
    <source>
        <dbReference type="EMBL" id="TSD13565.1"/>
    </source>
</evidence>